<sequence>MGTDRPVARRQEPGASVQLVALGAGELQGPGEGTDGLAEGSGTAAGLLSMSDFW</sequence>
<accession>A0ABP7QJ19</accession>
<evidence type="ECO:0000313" key="1">
    <source>
        <dbReference type="EMBL" id="GAA3983095.1"/>
    </source>
</evidence>
<comment type="caution">
    <text evidence="1">The sequence shown here is derived from an EMBL/GenBank/DDBJ whole genome shotgun (WGS) entry which is preliminary data.</text>
</comment>
<gene>
    <name evidence="1" type="ORF">GCM10022232_14420</name>
</gene>
<proteinExistence type="predicted"/>
<name>A0ABP7QJ19_9ACTN</name>
<evidence type="ECO:0000313" key="2">
    <source>
        <dbReference type="Proteomes" id="UP001500456"/>
    </source>
</evidence>
<protein>
    <submittedName>
        <fullName evidence="1">Uncharacterized protein</fullName>
    </submittedName>
</protein>
<dbReference type="Proteomes" id="UP001500456">
    <property type="component" value="Unassembled WGS sequence"/>
</dbReference>
<keyword evidence="2" id="KW-1185">Reference proteome</keyword>
<dbReference type="RefSeq" id="WP_345561873.1">
    <property type="nucleotide sequence ID" value="NZ_BAAAZX010000003.1"/>
</dbReference>
<organism evidence="1 2">
    <name type="scientific">Streptomyces plumbiresistens</name>
    <dbReference type="NCBI Taxonomy" id="511811"/>
    <lineage>
        <taxon>Bacteria</taxon>
        <taxon>Bacillati</taxon>
        <taxon>Actinomycetota</taxon>
        <taxon>Actinomycetes</taxon>
        <taxon>Kitasatosporales</taxon>
        <taxon>Streptomycetaceae</taxon>
        <taxon>Streptomyces</taxon>
    </lineage>
</organism>
<dbReference type="EMBL" id="BAAAZX010000003">
    <property type="protein sequence ID" value="GAA3983095.1"/>
    <property type="molecule type" value="Genomic_DNA"/>
</dbReference>
<reference evidence="2" key="1">
    <citation type="journal article" date="2019" name="Int. J. Syst. Evol. Microbiol.">
        <title>The Global Catalogue of Microorganisms (GCM) 10K type strain sequencing project: providing services to taxonomists for standard genome sequencing and annotation.</title>
        <authorList>
            <consortium name="The Broad Institute Genomics Platform"/>
            <consortium name="The Broad Institute Genome Sequencing Center for Infectious Disease"/>
            <person name="Wu L."/>
            <person name="Ma J."/>
        </authorList>
    </citation>
    <scope>NUCLEOTIDE SEQUENCE [LARGE SCALE GENOMIC DNA]</scope>
    <source>
        <strain evidence="2">JCM 16924</strain>
    </source>
</reference>